<name>A0A0M6ZST4_9HYPH</name>
<dbReference type="InterPro" id="IPR036390">
    <property type="entry name" value="WH_DNA-bd_sf"/>
</dbReference>
<dbReference type="GO" id="GO:0019262">
    <property type="term" value="P:N-acetylneuraminate catabolic process"/>
    <property type="evidence" value="ECO:0007669"/>
    <property type="project" value="TreeGrafter"/>
</dbReference>
<keyword evidence="1" id="KW-0418">Kinase</keyword>
<dbReference type="Gene3D" id="1.10.10.10">
    <property type="entry name" value="Winged helix-like DNA-binding domain superfamily/Winged helix DNA-binding domain"/>
    <property type="match status" value="1"/>
</dbReference>
<dbReference type="SUPFAM" id="SSF46785">
    <property type="entry name" value="Winged helix' DNA-binding domain"/>
    <property type="match status" value="1"/>
</dbReference>
<organism evidence="1 2">
    <name type="scientific">Roseibium album</name>
    <dbReference type="NCBI Taxonomy" id="311410"/>
    <lineage>
        <taxon>Bacteria</taxon>
        <taxon>Pseudomonadati</taxon>
        <taxon>Pseudomonadota</taxon>
        <taxon>Alphaproteobacteria</taxon>
        <taxon>Hyphomicrobiales</taxon>
        <taxon>Stappiaceae</taxon>
        <taxon>Roseibium</taxon>
    </lineage>
</organism>
<sequence length="384" mass="41367">MTALFRTQQASENAGYFPIGPSSSAILEAVRVNELVARADLPPLTGLSQQTVHRLTEDLLEKELLQRCEPVIQGRGKPSPRLAVNPSGAFGFGVSVDTNSVEAVWIDLVGQILSKSRIDVSPNDPEAVIAAAYETATSQRKALNIDPVRVAGCGVSTQGFRITRENLFTTPLPLNKWTGFAIEKRVSEVFGCPAHAENNATLGAIAELWSGAGKTYPTFAYLSFNHGFGGGLVIEGKPFYGFNKNAAELTTSFPAEERADRPALQYLITELRENGVDVPSIDVLKSNFDPQWPGVRDWVQRVTPALNRIVGNIYAILDPAAIVYGGEAPPALREMLINATSIGEPDRFGRNIPGPVLIQSQIPAEPSAVGAGIQAIRRQVLNQA</sequence>
<dbReference type="STRING" id="311410.LA5095_02008"/>
<dbReference type="Gene3D" id="3.30.420.40">
    <property type="match status" value="2"/>
</dbReference>
<evidence type="ECO:0000313" key="1">
    <source>
        <dbReference type="EMBL" id="CTQ65815.1"/>
    </source>
</evidence>
<accession>A0A0M6ZST4</accession>
<dbReference type="GO" id="GO:0009384">
    <property type="term" value="F:N-acylmannosamine kinase activity"/>
    <property type="evidence" value="ECO:0007669"/>
    <property type="project" value="TreeGrafter"/>
</dbReference>
<dbReference type="PANTHER" id="PTHR18964:SF169">
    <property type="entry name" value="N-ACETYLMANNOSAMINE KINASE"/>
    <property type="match status" value="1"/>
</dbReference>
<evidence type="ECO:0000313" key="2">
    <source>
        <dbReference type="Proteomes" id="UP000049983"/>
    </source>
</evidence>
<dbReference type="Proteomes" id="UP000049983">
    <property type="component" value="Unassembled WGS sequence"/>
</dbReference>
<dbReference type="GeneID" id="97668306"/>
<dbReference type="InterPro" id="IPR043129">
    <property type="entry name" value="ATPase_NBD"/>
</dbReference>
<reference evidence="2" key="1">
    <citation type="submission" date="2015-07" db="EMBL/GenBank/DDBJ databases">
        <authorList>
            <person name="Rodrigo-Torres Lidia"/>
            <person name="Arahal R.David."/>
        </authorList>
    </citation>
    <scope>NUCLEOTIDE SEQUENCE [LARGE SCALE GENOMIC DNA]</scope>
    <source>
        <strain evidence="2">CECT 5096</strain>
    </source>
</reference>
<dbReference type="AlphaFoldDB" id="A0A0M6ZST4"/>
<dbReference type="InterPro" id="IPR000600">
    <property type="entry name" value="ROK"/>
</dbReference>
<protein>
    <submittedName>
        <fullName evidence="1">N-acetyl-D-glucosamine kinase</fullName>
    </submittedName>
</protein>
<dbReference type="CDD" id="cd23763">
    <property type="entry name" value="ASKHA_ATPase_ROK"/>
    <property type="match status" value="1"/>
</dbReference>
<dbReference type="InterPro" id="IPR036388">
    <property type="entry name" value="WH-like_DNA-bd_sf"/>
</dbReference>
<dbReference type="RefSeq" id="WP_055114578.1">
    <property type="nucleotide sequence ID" value="NZ_CXWA01000002.1"/>
</dbReference>
<keyword evidence="2" id="KW-1185">Reference proteome</keyword>
<dbReference type="EMBL" id="CXWC01000002">
    <property type="protein sequence ID" value="CTQ65815.1"/>
    <property type="molecule type" value="Genomic_DNA"/>
</dbReference>
<gene>
    <name evidence="1" type="ORF">LA5096_00864</name>
</gene>
<keyword evidence="1" id="KW-0808">Transferase</keyword>
<proteinExistence type="predicted"/>
<dbReference type="PANTHER" id="PTHR18964">
    <property type="entry name" value="ROK (REPRESSOR, ORF, KINASE) FAMILY"/>
    <property type="match status" value="1"/>
</dbReference>
<dbReference type="Pfam" id="PF00480">
    <property type="entry name" value="ROK"/>
    <property type="match status" value="1"/>
</dbReference>
<dbReference type="SUPFAM" id="SSF53067">
    <property type="entry name" value="Actin-like ATPase domain"/>
    <property type="match status" value="1"/>
</dbReference>